<evidence type="ECO:0000313" key="2">
    <source>
        <dbReference type="Proteomes" id="UP001600064"/>
    </source>
</evidence>
<dbReference type="EMBL" id="JAZGUE010000003">
    <property type="protein sequence ID" value="KAL2269016.1"/>
    <property type="molecule type" value="Genomic_DNA"/>
</dbReference>
<name>A0ABR4DGN6_9PEZI</name>
<dbReference type="Proteomes" id="UP001600064">
    <property type="component" value="Unassembled WGS sequence"/>
</dbReference>
<organism evidence="1 2">
    <name type="scientific">Remersonia thermophila</name>
    <dbReference type="NCBI Taxonomy" id="72144"/>
    <lineage>
        <taxon>Eukaryota</taxon>
        <taxon>Fungi</taxon>
        <taxon>Dikarya</taxon>
        <taxon>Ascomycota</taxon>
        <taxon>Pezizomycotina</taxon>
        <taxon>Sordariomycetes</taxon>
        <taxon>Sordariomycetidae</taxon>
        <taxon>Sordariales</taxon>
        <taxon>Sordariales incertae sedis</taxon>
        <taxon>Remersonia</taxon>
    </lineage>
</organism>
<protein>
    <submittedName>
        <fullName evidence="1">Uncharacterized protein</fullName>
    </submittedName>
</protein>
<gene>
    <name evidence="1" type="ORF">VTJ83DRAFT_3862</name>
</gene>
<dbReference type="GeneID" id="98124931"/>
<sequence>MVACGQRKKIMGRDKANEMWKDEDSIWSRAIGKQTRVHLPGVPKPTIHTPTLKARSTASLTRPRIIDIPVEIVSVCLLPRYIHARALLPRYTGGFQQGNSSSREPAIPACAVMPRELTPIHTRYLLCTQDVLYCVVR</sequence>
<evidence type="ECO:0000313" key="1">
    <source>
        <dbReference type="EMBL" id="KAL2269016.1"/>
    </source>
</evidence>
<accession>A0ABR4DGN6</accession>
<dbReference type="RefSeq" id="XP_070867740.1">
    <property type="nucleotide sequence ID" value="XM_071010287.1"/>
</dbReference>
<comment type="caution">
    <text evidence="1">The sequence shown here is derived from an EMBL/GenBank/DDBJ whole genome shotgun (WGS) entry which is preliminary data.</text>
</comment>
<keyword evidence="2" id="KW-1185">Reference proteome</keyword>
<proteinExistence type="predicted"/>
<reference evidence="1 2" key="1">
    <citation type="journal article" date="2024" name="Commun. Biol.">
        <title>Comparative genomic analysis of thermophilic fungi reveals convergent evolutionary adaptations and gene losses.</title>
        <authorList>
            <person name="Steindorff A.S."/>
            <person name="Aguilar-Pontes M.V."/>
            <person name="Robinson A.J."/>
            <person name="Andreopoulos B."/>
            <person name="LaButti K."/>
            <person name="Kuo A."/>
            <person name="Mondo S."/>
            <person name="Riley R."/>
            <person name="Otillar R."/>
            <person name="Haridas S."/>
            <person name="Lipzen A."/>
            <person name="Grimwood J."/>
            <person name="Schmutz J."/>
            <person name="Clum A."/>
            <person name="Reid I.D."/>
            <person name="Moisan M.C."/>
            <person name="Butler G."/>
            <person name="Nguyen T.T.M."/>
            <person name="Dewar K."/>
            <person name="Conant G."/>
            <person name="Drula E."/>
            <person name="Henrissat B."/>
            <person name="Hansel C."/>
            <person name="Singer S."/>
            <person name="Hutchinson M.I."/>
            <person name="de Vries R.P."/>
            <person name="Natvig D.O."/>
            <person name="Powell A.J."/>
            <person name="Tsang A."/>
            <person name="Grigoriev I.V."/>
        </authorList>
    </citation>
    <scope>NUCLEOTIDE SEQUENCE [LARGE SCALE GENOMIC DNA]</scope>
    <source>
        <strain evidence="1 2">ATCC 22073</strain>
    </source>
</reference>